<comment type="caution">
    <text evidence="2">The sequence shown here is derived from an EMBL/GenBank/DDBJ whole genome shotgun (WGS) entry which is preliminary data.</text>
</comment>
<dbReference type="CDD" id="cd17242">
    <property type="entry name" value="MobM_relaxase"/>
    <property type="match status" value="1"/>
</dbReference>
<sequence>MGFVVLHMEKAHGSDSGTTAHIERFIIPKNADPTRTHLNRRLIEYPDGVKDRSAAIQRRLEEAGLTRKIGSNQVRAIRINVSGTYEDMKRIEEEGRLDEWCADNLKYFADTFGKENIVAAHLHRDEETPHIHVTLVPIVKGERKRRKREEQTKKRYRKKPTDTVRLCADDIMTRLKLKSYQDTYAEAMAKYGLQRGIDGSKARHKSTQQYYRDIQKLSDNLKAEVVDLQQQKETAREELRRAKKEIQTEKLKGAATTAATNIAESVGSLFGSNKVKALERENTALHRKIADHEETIEALQDRIQTMQADHSREIREMQQKHSREITDKDTRHKQEISFLKTVIAKAAAWFPYFREMLRIENLCRLVGFDERQTATLVKGKPLEYAGELYSEEHGRKFTTEKAGFQVVKDPTDGTRLVLAIDRKPIAEWFKEQFDKLRQNIRRPIQPQRKSRGMKI</sequence>
<organism evidence="2 3">
    <name type="scientific">Bacteroides fragilis CL07T12C05</name>
    <dbReference type="NCBI Taxonomy" id="997883"/>
    <lineage>
        <taxon>Bacteria</taxon>
        <taxon>Pseudomonadati</taxon>
        <taxon>Bacteroidota</taxon>
        <taxon>Bacteroidia</taxon>
        <taxon>Bacteroidales</taxon>
        <taxon>Bacteroidaceae</taxon>
        <taxon>Bacteroides</taxon>
    </lineage>
</organism>
<reference evidence="2 3" key="1">
    <citation type="submission" date="2012-02" db="EMBL/GenBank/DDBJ databases">
        <title>The Genome Sequence of Bacteroides fragilis CL07T12C05.</title>
        <authorList>
            <consortium name="The Broad Institute Genome Sequencing Platform"/>
            <person name="Earl A."/>
            <person name="Ward D."/>
            <person name="Feldgarden M."/>
            <person name="Gevers D."/>
            <person name="Zitomersky N.L."/>
            <person name="Coyne M.J."/>
            <person name="Comstock L.E."/>
            <person name="Young S.K."/>
            <person name="Zeng Q."/>
            <person name="Gargeya S."/>
            <person name="Fitzgerald M."/>
            <person name="Haas B."/>
            <person name="Abouelleil A."/>
            <person name="Alvarado L."/>
            <person name="Arachchi H.M."/>
            <person name="Berlin A."/>
            <person name="Chapman S.B."/>
            <person name="Gearin G."/>
            <person name="Goldberg J."/>
            <person name="Griggs A."/>
            <person name="Gujja S."/>
            <person name="Hansen M."/>
            <person name="Heiman D."/>
            <person name="Howarth C."/>
            <person name="Larimer J."/>
            <person name="Lui A."/>
            <person name="MacDonald P.J.P."/>
            <person name="McCowen C."/>
            <person name="Montmayeur A."/>
            <person name="Murphy C."/>
            <person name="Neiman D."/>
            <person name="Pearson M."/>
            <person name="Priest M."/>
            <person name="Roberts A."/>
            <person name="Saif S."/>
            <person name="Shea T."/>
            <person name="Sisk P."/>
            <person name="Stolte C."/>
            <person name="Sykes S."/>
            <person name="Wortman J."/>
            <person name="Nusbaum C."/>
            <person name="Birren B."/>
        </authorList>
    </citation>
    <scope>NUCLEOTIDE SEQUENCE [LARGE SCALE GENOMIC DNA]</scope>
    <source>
        <strain evidence="2 3">CL07T12C05</strain>
    </source>
</reference>
<dbReference type="HOGENOM" id="CLU_052306_0_0_10"/>
<dbReference type="GO" id="GO:0003677">
    <property type="term" value="F:DNA binding"/>
    <property type="evidence" value="ECO:0007669"/>
    <property type="project" value="InterPro"/>
</dbReference>
<evidence type="ECO:0000313" key="2">
    <source>
        <dbReference type="EMBL" id="EIZ00593.1"/>
    </source>
</evidence>
<protein>
    <recommendedName>
        <fullName evidence="4">Mobilization protein</fullName>
    </recommendedName>
</protein>
<dbReference type="Proteomes" id="UP000003879">
    <property type="component" value="Unassembled WGS sequence"/>
</dbReference>
<dbReference type="RefSeq" id="WP_005797053.1">
    <property type="nucleotide sequence ID" value="NZ_JH724215.1"/>
</dbReference>
<evidence type="ECO:0000313" key="3">
    <source>
        <dbReference type="Proteomes" id="UP000003879"/>
    </source>
</evidence>
<dbReference type="AlphaFoldDB" id="A0A0E2B7M2"/>
<dbReference type="Gene3D" id="3.30.930.30">
    <property type="match status" value="1"/>
</dbReference>
<name>A0A0E2B7M2_BACFG</name>
<dbReference type="EMBL" id="AGXN01000002">
    <property type="protein sequence ID" value="EIZ00593.1"/>
    <property type="molecule type" value="Genomic_DNA"/>
</dbReference>
<accession>A0A0E2B7M2</accession>
<dbReference type="PATRIC" id="fig|997883.3.peg.120"/>
<proteinExistence type="predicted"/>
<evidence type="ECO:0000256" key="1">
    <source>
        <dbReference type="SAM" id="Coils"/>
    </source>
</evidence>
<dbReference type="Pfam" id="PF01076">
    <property type="entry name" value="Mob_Pre"/>
    <property type="match status" value="1"/>
</dbReference>
<dbReference type="NCBIfam" id="NF041497">
    <property type="entry name" value="MobV"/>
    <property type="match status" value="1"/>
</dbReference>
<dbReference type="InterPro" id="IPR001668">
    <property type="entry name" value="Mob_Pre"/>
</dbReference>
<gene>
    <name evidence="2" type="ORF">HMPREF1056_00115</name>
</gene>
<dbReference type="GO" id="GO:0006310">
    <property type="term" value="P:DNA recombination"/>
    <property type="evidence" value="ECO:0007669"/>
    <property type="project" value="InterPro"/>
</dbReference>
<evidence type="ECO:0008006" key="4">
    <source>
        <dbReference type="Google" id="ProtNLM"/>
    </source>
</evidence>
<keyword evidence="1" id="KW-0175">Coiled coil</keyword>
<feature type="coiled-coil region" evidence="1">
    <location>
        <begin position="211"/>
        <end position="316"/>
    </location>
</feature>